<organism evidence="2 3">
    <name type="scientific">Nocardioides massiliensis</name>
    <dbReference type="NCBI Taxonomy" id="1325935"/>
    <lineage>
        <taxon>Bacteria</taxon>
        <taxon>Bacillati</taxon>
        <taxon>Actinomycetota</taxon>
        <taxon>Actinomycetes</taxon>
        <taxon>Propionibacteriales</taxon>
        <taxon>Nocardioidaceae</taxon>
        <taxon>Nocardioides</taxon>
    </lineage>
</organism>
<gene>
    <name evidence="2" type="ORF">J2S59_000308</name>
</gene>
<keyword evidence="3" id="KW-1185">Reference proteome</keyword>
<name>A0ABT9NJT0_9ACTN</name>
<proteinExistence type="predicted"/>
<feature type="transmembrane region" description="Helical" evidence="1">
    <location>
        <begin position="6"/>
        <end position="26"/>
    </location>
</feature>
<keyword evidence="1" id="KW-1133">Transmembrane helix</keyword>
<sequence length="31" mass="3374">MSFAVWIILGYYAAALATAILVGKCIKWGDQ</sequence>
<accession>A0ABT9NJT0</accession>
<evidence type="ECO:0000313" key="2">
    <source>
        <dbReference type="EMBL" id="MDP9820499.1"/>
    </source>
</evidence>
<keyword evidence="1" id="KW-0812">Transmembrane</keyword>
<comment type="caution">
    <text evidence="2">The sequence shown here is derived from an EMBL/GenBank/DDBJ whole genome shotgun (WGS) entry which is preliminary data.</text>
</comment>
<dbReference type="EMBL" id="JAUSQM010000001">
    <property type="protein sequence ID" value="MDP9820499.1"/>
    <property type="molecule type" value="Genomic_DNA"/>
</dbReference>
<protein>
    <submittedName>
        <fullName evidence="2">Uncharacterized protein</fullName>
    </submittedName>
</protein>
<reference evidence="2 3" key="1">
    <citation type="submission" date="2023-07" db="EMBL/GenBank/DDBJ databases">
        <title>Sequencing the genomes of 1000 actinobacteria strains.</title>
        <authorList>
            <person name="Klenk H.-P."/>
        </authorList>
    </citation>
    <scope>NUCLEOTIDE SEQUENCE [LARGE SCALE GENOMIC DNA]</scope>
    <source>
        <strain evidence="2 3">GD13</strain>
    </source>
</reference>
<keyword evidence="1" id="KW-0472">Membrane</keyword>
<dbReference type="Proteomes" id="UP001240447">
    <property type="component" value="Unassembled WGS sequence"/>
</dbReference>
<evidence type="ECO:0000313" key="3">
    <source>
        <dbReference type="Proteomes" id="UP001240447"/>
    </source>
</evidence>
<evidence type="ECO:0000256" key="1">
    <source>
        <dbReference type="SAM" id="Phobius"/>
    </source>
</evidence>